<evidence type="ECO:0000313" key="1">
    <source>
        <dbReference type="EMBL" id="CAP01792.1"/>
    </source>
</evidence>
<sequence length="127" mass="14903">MDLQGCLIVIKTDVIFDESNIIIGLFTIKDDHGIIQISTNGNQVNWDEWVDEAGGHSLEKAIIYCLNRKPPEDATHYKETKKQNSYRYYKKVEEDWFIYVDWRYPLGWQPTGMFDDITKIKPLPQFG</sequence>
<reference evidence="1 2" key="1">
    <citation type="journal article" date="2008" name="PLoS ONE">
        <title>Comparative analysis of Acinetobacters: three genomes for three lifestyles.</title>
        <authorList>
            <person name="Vallenet D."/>
            <person name="Nordmann P."/>
            <person name="Barbe V."/>
            <person name="Poirel L."/>
            <person name="Mangenot S."/>
            <person name="Bataille E."/>
            <person name="Dossat C."/>
            <person name="Gas S."/>
            <person name="Kreimeyer A."/>
            <person name="Lenoble P."/>
            <person name="Oztas S."/>
            <person name="Poulain J."/>
            <person name="Segurens B."/>
            <person name="Robert C."/>
            <person name="Abergel C."/>
            <person name="Claverie J.M."/>
            <person name="Raoult D."/>
            <person name="Medigue C."/>
            <person name="Weissenbach J."/>
            <person name="Cruveiller S."/>
        </authorList>
    </citation>
    <scope>NUCLEOTIDE SEQUENCE [LARGE SCALE GENOMIC DNA]</scope>
    <source>
        <strain evidence="1 2">SDF</strain>
    </source>
</reference>
<dbReference type="BioCyc" id="ABAU509170:GCL9-2026-MONOMER"/>
<dbReference type="AlphaFoldDB" id="B0VSX4"/>
<protein>
    <submittedName>
        <fullName evidence="1">Uncharacterized protein</fullName>
    </submittedName>
</protein>
<name>B0VSX4_ACIBS</name>
<evidence type="ECO:0000313" key="2">
    <source>
        <dbReference type="Proteomes" id="UP000001741"/>
    </source>
</evidence>
<dbReference type="EMBL" id="CU468230">
    <property type="protein sequence ID" value="CAP01792.1"/>
    <property type="molecule type" value="Genomic_DNA"/>
</dbReference>
<accession>B0VSX4</accession>
<dbReference type="Proteomes" id="UP000001741">
    <property type="component" value="Chromosome"/>
</dbReference>
<organism evidence="1 2">
    <name type="scientific">Acinetobacter baumannii (strain SDF)</name>
    <dbReference type="NCBI Taxonomy" id="509170"/>
    <lineage>
        <taxon>Bacteria</taxon>
        <taxon>Pseudomonadati</taxon>
        <taxon>Pseudomonadota</taxon>
        <taxon>Gammaproteobacteria</taxon>
        <taxon>Moraxellales</taxon>
        <taxon>Moraxellaceae</taxon>
        <taxon>Acinetobacter</taxon>
        <taxon>Acinetobacter calcoaceticus/baumannii complex</taxon>
    </lineage>
</organism>
<dbReference type="HOGENOM" id="CLU_1965733_0_0_6"/>
<proteinExistence type="predicted"/>
<dbReference type="KEGG" id="abm:ABSDF2482"/>
<gene>
    <name evidence="1" type="ordered locus">ABSDF2482</name>
</gene>